<protein>
    <recommendedName>
        <fullName evidence="3">Fibril protein</fullName>
    </recommendedName>
</protein>
<sequence length="169" mass="17961">MHAPDAGHTFAAGGVEEVGAMVSLRIACVGLLALSACASSRPSVVRAPRQEAAPIATFPDEGGTYGYRAEDPVRVGWGNPGIMAFFELLRGPQGQRVAWKRLGPCCDAGPSQEYADLVMFEVSYDGLGLPVRMYLDPSHGASIRAPRGFTIEGLSSRDTPQTPEDVIEL</sequence>
<comment type="caution">
    <text evidence="1">The sequence shown here is derived from an EMBL/GenBank/DDBJ whole genome shotgun (WGS) entry which is preliminary data.</text>
</comment>
<name>A0ABY1BV52_MYXFU</name>
<evidence type="ECO:0000313" key="2">
    <source>
        <dbReference type="Proteomes" id="UP000183760"/>
    </source>
</evidence>
<dbReference type="EMBL" id="FOIB01000001">
    <property type="protein sequence ID" value="SES74626.1"/>
    <property type="molecule type" value="Genomic_DNA"/>
</dbReference>
<dbReference type="RefSeq" id="WP_083559461.1">
    <property type="nucleotide sequence ID" value="NZ_BJXR01000026.1"/>
</dbReference>
<accession>A0ABY1BV52</accession>
<proteinExistence type="predicted"/>
<organism evidence="1 2">
    <name type="scientific">Myxococcus fulvus</name>
    <dbReference type="NCBI Taxonomy" id="33"/>
    <lineage>
        <taxon>Bacteria</taxon>
        <taxon>Pseudomonadati</taxon>
        <taxon>Myxococcota</taxon>
        <taxon>Myxococcia</taxon>
        <taxon>Myxococcales</taxon>
        <taxon>Cystobacterineae</taxon>
        <taxon>Myxococcaceae</taxon>
        <taxon>Myxococcus</taxon>
    </lineage>
</organism>
<dbReference type="Proteomes" id="UP000183760">
    <property type="component" value="Unassembled WGS sequence"/>
</dbReference>
<evidence type="ECO:0000313" key="1">
    <source>
        <dbReference type="EMBL" id="SES74626.1"/>
    </source>
</evidence>
<evidence type="ECO:0008006" key="3">
    <source>
        <dbReference type="Google" id="ProtNLM"/>
    </source>
</evidence>
<gene>
    <name evidence="1" type="ORF">SAMN05443572_10137</name>
</gene>
<reference evidence="1 2" key="1">
    <citation type="submission" date="2016-10" db="EMBL/GenBank/DDBJ databases">
        <authorList>
            <person name="Varghese N."/>
            <person name="Submissions S."/>
        </authorList>
    </citation>
    <scope>NUCLEOTIDE SEQUENCE [LARGE SCALE GENOMIC DNA]</scope>
    <source>
        <strain evidence="1 2">DSM 16525</strain>
    </source>
</reference>
<keyword evidence="2" id="KW-1185">Reference proteome</keyword>